<dbReference type="AlphaFoldDB" id="A0A8X6T9P0"/>
<proteinExistence type="predicted"/>
<reference evidence="2" key="1">
    <citation type="submission" date="2020-08" db="EMBL/GenBank/DDBJ databases">
        <title>Multicomponent nature underlies the extraordinary mechanical properties of spider dragline silk.</title>
        <authorList>
            <person name="Kono N."/>
            <person name="Nakamura H."/>
            <person name="Mori M."/>
            <person name="Yoshida Y."/>
            <person name="Ohtoshi R."/>
            <person name="Malay A.D."/>
            <person name="Moran D.A.P."/>
            <person name="Tomita M."/>
            <person name="Numata K."/>
            <person name="Arakawa K."/>
        </authorList>
    </citation>
    <scope>NUCLEOTIDE SEQUENCE</scope>
</reference>
<protein>
    <submittedName>
        <fullName evidence="2">Uncharacterized protein</fullName>
    </submittedName>
</protein>
<evidence type="ECO:0000256" key="1">
    <source>
        <dbReference type="SAM" id="MobiDB-lite"/>
    </source>
</evidence>
<feature type="region of interest" description="Disordered" evidence="1">
    <location>
        <begin position="65"/>
        <end position="89"/>
    </location>
</feature>
<sequence>MASWARGNGPVQAIGTIAISSNGDDYGNETQRLRMILPLLAHEFWKQLATRQSWGAPATSGVKRNLIVTGPGTRCSEENPSVTKESAGSQPECLSEVGEIIRIQNRSSSSGSAVIWPFRNVSLPGRLFRDTSSIST</sequence>
<evidence type="ECO:0000313" key="2">
    <source>
        <dbReference type="EMBL" id="GFS84814.1"/>
    </source>
</evidence>
<name>A0A8X6T9P0_NEPPI</name>
<dbReference type="EMBL" id="BMAW01003659">
    <property type="protein sequence ID" value="GFS84814.1"/>
    <property type="molecule type" value="Genomic_DNA"/>
</dbReference>
<dbReference type="Proteomes" id="UP000887013">
    <property type="component" value="Unassembled WGS sequence"/>
</dbReference>
<gene>
    <name evidence="2" type="ORF">NPIL_381761</name>
</gene>
<evidence type="ECO:0000313" key="3">
    <source>
        <dbReference type="Proteomes" id="UP000887013"/>
    </source>
</evidence>
<feature type="compositionally biased region" description="Polar residues" evidence="1">
    <location>
        <begin position="78"/>
        <end position="89"/>
    </location>
</feature>
<comment type="caution">
    <text evidence="2">The sequence shown here is derived from an EMBL/GenBank/DDBJ whole genome shotgun (WGS) entry which is preliminary data.</text>
</comment>
<organism evidence="2 3">
    <name type="scientific">Nephila pilipes</name>
    <name type="common">Giant wood spider</name>
    <name type="synonym">Nephila maculata</name>
    <dbReference type="NCBI Taxonomy" id="299642"/>
    <lineage>
        <taxon>Eukaryota</taxon>
        <taxon>Metazoa</taxon>
        <taxon>Ecdysozoa</taxon>
        <taxon>Arthropoda</taxon>
        <taxon>Chelicerata</taxon>
        <taxon>Arachnida</taxon>
        <taxon>Araneae</taxon>
        <taxon>Araneomorphae</taxon>
        <taxon>Entelegynae</taxon>
        <taxon>Araneoidea</taxon>
        <taxon>Nephilidae</taxon>
        <taxon>Nephila</taxon>
    </lineage>
</organism>
<accession>A0A8X6T9P0</accession>
<keyword evidence="3" id="KW-1185">Reference proteome</keyword>